<proteinExistence type="predicted"/>
<dbReference type="Proteomes" id="UP000663479">
    <property type="component" value="Chromosome"/>
</dbReference>
<accession>A0AAP9ZF86</accession>
<keyword evidence="1" id="KW-1133">Transmembrane helix</keyword>
<reference evidence="2" key="1">
    <citation type="submission" date="2020-12" db="EMBL/GenBank/DDBJ databases">
        <title>Genome reconstruction of Halomonas venusta strain DSM 4743.</title>
        <authorList>
            <person name="Aguirre-Garrido J.F."/>
            <person name="Hernandez-Soto L.M."/>
            <person name="Martinez-Abarca F."/>
        </authorList>
    </citation>
    <scope>NUCLEOTIDE SEQUENCE</scope>
    <source>
        <strain evidence="2">4743</strain>
    </source>
</reference>
<protein>
    <submittedName>
        <fullName evidence="2">Uncharacterized protein</fullName>
    </submittedName>
</protein>
<name>A0AAP9ZF86_9GAMM</name>
<keyword evidence="1" id="KW-0472">Membrane</keyword>
<keyword evidence="1" id="KW-0812">Transmembrane</keyword>
<dbReference type="AlphaFoldDB" id="A0AAP9ZF86"/>
<gene>
    <name evidence="2" type="ORF">JDS37_07295</name>
</gene>
<evidence type="ECO:0000313" key="3">
    <source>
        <dbReference type="Proteomes" id="UP000663479"/>
    </source>
</evidence>
<organism evidence="2 3">
    <name type="scientific">Vreelandella venusta</name>
    <dbReference type="NCBI Taxonomy" id="44935"/>
    <lineage>
        <taxon>Bacteria</taxon>
        <taxon>Pseudomonadati</taxon>
        <taxon>Pseudomonadota</taxon>
        <taxon>Gammaproteobacteria</taxon>
        <taxon>Oceanospirillales</taxon>
        <taxon>Halomonadaceae</taxon>
        <taxon>Vreelandella</taxon>
    </lineage>
</organism>
<dbReference type="EMBL" id="CP066539">
    <property type="protein sequence ID" value="QRL04738.1"/>
    <property type="molecule type" value="Genomic_DNA"/>
</dbReference>
<evidence type="ECO:0000313" key="2">
    <source>
        <dbReference type="EMBL" id="QRL04738.1"/>
    </source>
</evidence>
<evidence type="ECO:0000256" key="1">
    <source>
        <dbReference type="SAM" id="Phobius"/>
    </source>
</evidence>
<sequence length="150" mass="16217">METYFVSFELLIVAGSLSFLAAALHVGVVIGGPGWYRFFGAGEAMALMAEKRSLRPTVITLGIASVLIIWGCYAWSGAGLLPSMPFLKLTLCAITTIYLLRGLGGLIAPFITNHPQIKQNSTAFWLWSSVICLVFGSIHLVGVVLKWSIL</sequence>
<feature type="transmembrane region" description="Helical" evidence="1">
    <location>
        <begin position="12"/>
        <end position="36"/>
    </location>
</feature>
<feature type="transmembrane region" description="Helical" evidence="1">
    <location>
        <begin position="57"/>
        <end position="76"/>
    </location>
</feature>
<feature type="transmembrane region" description="Helical" evidence="1">
    <location>
        <begin position="123"/>
        <end position="145"/>
    </location>
</feature>
<feature type="transmembrane region" description="Helical" evidence="1">
    <location>
        <begin position="88"/>
        <end position="111"/>
    </location>
</feature>